<dbReference type="STRING" id="1043493.SAMN05421637_1152"/>
<evidence type="ECO:0000256" key="1">
    <source>
        <dbReference type="ARBA" id="ARBA00004141"/>
    </source>
</evidence>
<proteinExistence type="predicted"/>
<evidence type="ECO:0000256" key="4">
    <source>
        <dbReference type="ARBA" id="ARBA00022989"/>
    </source>
</evidence>
<feature type="transmembrane region" description="Helical" evidence="6">
    <location>
        <begin position="159"/>
        <end position="181"/>
    </location>
</feature>
<evidence type="ECO:0000313" key="9">
    <source>
        <dbReference type="Proteomes" id="UP000183315"/>
    </source>
</evidence>
<dbReference type="InterPro" id="IPR002524">
    <property type="entry name" value="Cation_efflux"/>
</dbReference>
<name>A0A1H6WZL5_9MICO</name>
<comment type="subcellular location">
    <subcellularLocation>
        <location evidence="1">Membrane</location>
        <topology evidence="1">Multi-pass membrane protein</topology>
    </subcellularLocation>
</comment>
<dbReference type="InterPro" id="IPR027469">
    <property type="entry name" value="Cation_efflux_TMD_sf"/>
</dbReference>
<dbReference type="PANTHER" id="PTHR13414:SF9">
    <property type="entry name" value="PROTON-COUPLED ZINC ANTIPORTER SLC30A9, MITOCHONDRIAL"/>
    <property type="match status" value="1"/>
</dbReference>
<protein>
    <submittedName>
        <fullName evidence="8">Cation diffusion facilitator family transporter</fullName>
    </submittedName>
</protein>
<evidence type="ECO:0000256" key="2">
    <source>
        <dbReference type="ARBA" id="ARBA00022448"/>
    </source>
</evidence>
<dbReference type="EMBL" id="FNZI01000002">
    <property type="protein sequence ID" value="SEJ20714.1"/>
    <property type="molecule type" value="Genomic_DNA"/>
</dbReference>
<feature type="transmembrane region" description="Helical" evidence="6">
    <location>
        <begin position="112"/>
        <end position="135"/>
    </location>
</feature>
<feature type="domain" description="Cation efflux protein transmembrane" evidence="7">
    <location>
        <begin position="10"/>
        <end position="219"/>
    </location>
</feature>
<accession>A0A1H6WZL5</accession>
<reference evidence="9" key="1">
    <citation type="submission" date="2016-10" db="EMBL/GenBank/DDBJ databases">
        <authorList>
            <person name="Varghese N."/>
        </authorList>
    </citation>
    <scope>NUCLEOTIDE SEQUENCE [LARGE SCALE GENOMIC DNA]</scope>
    <source>
        <strain evidence="9">DSM 24868</strain>
    </source>
</reference>
<dbReference type="eggNOG" id="COG0053">
    <property type="taxonomic scope" value="Bacteria"/>
</dbReference>
<dbReference type="NCBIfam" id="TIGR01297">
    <property type="entry name" value="CDF"/>
    <property type="match status" value="1"/>
</dbReference>
<dbReference type="RefSeq" id="WP_042216818.1">
    <property type="nucleotide sequence ID" value="NZ_BBLU01000022.1"/>
</dbReference>
<dbReference type="OrthoDB" id="9806522at2"/>
<dbReference type="GO" id="GO:0016020">
    <property type="term" value="C:membrane"/>
    <property type="evidence" value="ECO:0007669"/>
    <property type="project" value="UniProtKB-SubCell"/>
</dbReference>
<sequence length="304" mass="32882">MSTEGGTKAVIAALSANLGIGVTKFAAWGLTGASSMLAEAIHSVADSGNQLLLLLGARKARQEATPEHPFGYARYRYFYAFIVAVVLFTLGGLFALYEAWHKWQHPEPIESWHWVPVAVLVMAMALEGMSFRTAIIESNKIRGKVGWGRFIKRSRSPELPVILLEDFGALIGLVFAFFGVVMTLATENGRWDAFGTAMIGVLLVCIATVLARETREMLLGESATEEDLALIRAALAEGGYPDIIHLRTSHLGPEDILVAVKVGAGAEETLETIAARTDAAEALIRAAVPAVRLIFIEPDVRHEA</sequence>
<evidence type="ECO:0000256" key="3">
    <source>
        <dbReference type="ARBA" id="ARBA00022692"/>
    </source>
</evidence>
<gene>
    <name evidence="8" type="ORF">SAMN05421637_1152</name>
</gene>
<keyword evidence="5 6" id="KW-0472">Membrane</keyword>
<dbReference type="PANTHER" id="PTHR13414">
    <property type="entry name" value="HUEL-CATION TRANSPORTER"/>
    <property type="match status" value="1"/>
</dbReference>
<dbReference type="Pfam" id="PF01545">
    <property type="entry name" value="Cation_efflux"/>
    <property type="match status" value="1"/>
</dbReference>
<dbReference type="SUPFAM" id="SSF161111">
    <property type="entry name" value="Cation efflux protein transmembrane domain-like"/>
    <property type="match status" value="1"/>
</dbReference>
<keyword evidence="3 6" id="KW-0812">Transmembrane</keyword>
<dbReference type="AlphaFoldDB" id="A0A1H6WZL5"/>
<evidence type="ECO:0000256" key="6">
    <source>
        <dbReference type="SAM" id="Phobius"/>
    </source>
</evidence>
<evidence type="ECO:0000259" key="7">
    <source>
        <dbReference type="Pfam" id="PF01545"/>
    </source>
</evidence>
<evidence type="ECO:0000256" key="5">
    <source>
        <dbReference type="ARBA" id="ARBA00023136"/>
    </source>
</evidence>
<dbReference type="GO" id="GO:0008324">
    <property type="term" value="F:monoatomic cation transmembrane transporter activity"/>
    <property type="evidence" value="ECO:0007669"/>
    <property type="project" value="InterPro"/>
</dbReference>
<feature type="transmembrane region" description="Helical" evidence="6">
    <location>
        <begin position="193"/>
        <end position="211"/>
    </location>
</feature>
<feature type="transmembrane region" description="Helical" evidence="6">
    <location>
        <begin position="77"/>
        <end position="100"/>
    </location>
</feature>
<keyword evidence="9" id="KW-1185">Reference proteome</keyword>
<organism evidence="8 9">
    <name type="scientific">Demequina mangrovi</name>
    <dbReference type="NCBI Taxonomy" id="1043493"/>
    <lineage>
        <taxon>Bacteria</taxon>
        <taxon>Bacillati</taxon>
        <taxon>Actinomycetota</taxon>
        <taxon>Actinomycetes</taxon>
        <taxon>Micrococcales</taxon>
        <taxon>Demequinaceae</taxon>
        <taxon>Demequina</taxon>
    </lineage>
</organism>
<keyword evidence="4 6" id="KW-1133">Transmembrane helix</keyword>
<dbReference type="Gene3D" id="1.20.1510.10">
    <property type="entry name" value="Cation efflux protein transmembrane domain"/>
    <property type="match status" value="1"/>
</dbReference>
<dbReference type="InterPro" id="IPR058533">
    <property type="entry name" value="Cation_efflux_TM"/>
</dbReference>
<dbReference type="Proteomes" id="UP000183315">
    <property type="component" value="Unassembled WGS sequence"/>
</dbReference>
<evidence type="ECO:0000313" key="8">
    <source>
        <dbReference type="EMBL" id="SEJ20714.1"/>
    </source>
</evidence>
<dbReference type="InterPro" id="IPR040177">
    <property type="entry name" value="SLC30A9"/>
</dbReference>
<dbReference type="GO" id="GO:0006829">
    <property type="term" value="P:zinc ion transport"/>
    <property type="evidence" value="ECO:0007669"/>
    <property type="project" value="InterPro"/>
</dbReference>
<keyword evidence="2" id="KW-0813">Transport</keyword>